<dbReference type="AlphaFoldDB" id="A0A382G9S0"/>
<sequence length="93" mass="10228">KAVQVFDPINPITKTKLMIAKNEKKIPNSLFIHGDADENVNYSENPVMLNKLLSDTGANSKLNPLAGVGHATYEHGEELGLIIAKFLWANNLK</sequence>
<name>A0A382G9S0_9ZZZZ</name>
<dbReference type="GO" id="GO:0006508">
    <property type="term" value="P:proteolysis"/>
    <property type="evidence" value="ECO:0007669"/>
    <property type="project" value="InterPro"/>
</dbReference>
<organism evidence="2">
    <name type="scientific">marine metagenome</name>
    <dbReference type="NCBI Taxonomy" id="408172"/>
    <lineage>
        <taxon>unclassified sequences</taxon>
        <taxon>metagenomes</taxon>
        <taxon>ecological metagenomes</taxon>
    </lineage>
</organism>
<dbReference type="Gene3D" id="3.40.50.1820">
    <property type="entry name" value="alpha/beta hydrolase"/>
    <property type="match status" value="1"/>
</dbReference>
<dbReference type="InterPro" id="IPR029058">
    <property type="entry name" value="AB_hydrolase_fold"/>
</dbReference>
<dbReference type="Pfam" id="PF00326">
    <property type="entry name" value="Peptidase_S9"/>
    <property type="match status" value="1"/>
</dbReference>
<dbReference type="GO" id="GO:0008236">
    <property type="term" value="F:serine-type peptidase activity"/>
    <property type="evidence" value="ECO:0007669"/>
    <property type="project" value="InterPro"/>
</dbReference>
<gene>
    <name evidence="2" type="ORF">METZ01_LOCUS224850</name>
</gene>
<dbReference type="EMBL" id="UINC01054373">
    <property type="protein sequence ID" value="SVB71996.1"/>
    <property type="molecule type" value="Genomic_DNA"/>
</dbReference>
<accession>A0A382G9S0</accession>
<evidence type="ECO:0000313" key="2">
    <source>
        <dbReference type="EMBL" id="SVB71996.1"/>
    </source>
</evidence>
<feature type="domain" description="Peptidase S9 prolyl oligopeptidase catalytic" evidence="1">
    <location>
        <begin position="20"/>
        <end position="78"/>
    </location>
</feature>
<feature type="non-terminal residue" evidence="2">
    <location>
        <position position="1"/>
    </location>
</feature>
<protein>
    <recommendedName>
        <fullName evidence="1">Peptidase S9 prolyl oligopeptidase catalytic domain-containing protein</fullName>
    </recommendedName>
</protein>
<proteinExistence type="predicted"/>
<dbReference type="SUPFAM" id="SSF53474">
    <property type="entry name" value="alpha/beta-Hydrolases"/>
    <property type="match status" value="1"/>
</dbReference>
<dbReference type="InterPro" id="IPR001375">
    <property type="entry name" value="Peptidase_S9_cat"/>
</dbReference>
<evidence type="ECO:0000259" key="1">
    <source>
        <dbReference type="Pfam" id="PF00326"/>
    </source>
</evidence>
<reference evidence="2" key="1">
    <citation type="submission" date="2018-05" db="EMBL/GenBank/DDBJ databases">
        <authorList>
            <person name="Lanie J.A."/>
            <person name="Ng W.-L."/>
            <person name="Kazmierczak K.M."/>
            <person name="Andrzejewski T.M."/>
            <person name="Davidsen T.M."/>
            <person name="Wayne K.J."/>
            <person name="Tettelin H."/>
            <person name="Glass J.I."/>
            <person name="Rusch D."/>
            <person name="Podicherti R."/>
            <person name="Tsui H.-C.T."/>
            <person name="Winkler M.E."/>
        </authorList>
    </citation>
    <scope>NUCLEOTIDE SEQUENCE</scope>
</reference>